<proteinExistence type="predicted"/>
<protein>
    <submittedName>
        <fullName evidence="2">Uncharacterized protein</fullName>
    </submittedName>
</protein>
<evidence type="ECO:0000256" key="1">
    <source>
        <dbReference type="SAM" id="MobiDB-lite"/>
    </source>
</evidence>
<dbReference type="Pfam" id="PF00612">
    <property type="entry name" value="IQ"/>
    <property type="match status" value="1"/>
</dbReference>
<evidence type="ECO:0000313" key="3">
    <source>
        <dbReference type="Proteomes" id="UP001176940"/>
    </source>
</evidence>
<sequence length="369" mass="42054">MPTTILEYPSDGYSNMAPAGGARPLRSTTSRSLPDPLLLRLPHRKNPMPQEPLSTSGIQATVGILTAAGIQTATGIPDAAGIPAAARIQTTGAPSLPAFYNKMWVEAQQDLTHLLLQEMPDVPPKPEKDRMAVAQQLGTLYIRYLQIFRNLEMAYDQITHPQKRRLIRLVLDGVMGRILELKDELVELEISEFQYYDDILQDLKLGPESLEIPIPKYFIKEKMKVLKDRERILSQILERNGAKDTEVVKPLKPMSLDEAVRAIQVSERARQGRLRAKFMKEIHLEEKRERLAKIQGENILDPDLAALRIQKVWRGYIQRKKTKQQREEEMIFLGMVGSPKDTLLQGNIKMFITKNPNMSAIHQSYHFLF</sequence>
<dbReference type="PANTHER" id="PTHR14690">
    <property type="entry name" value="IQ MOTIF CONTAINING WITH AAA DOMAIN 1"/>
    <property type="match status" value="1"/>
</dbReference>
<dbReference type="Proteomes" id="UP001176940">
    <property type="component" value="Unassembled WGS sequence"/>
</dbReference>
<dbReference type="InterPro" id="IPR052267">
    <property type="entry name" value="N-DRC_Component"/>
</dbReference>
<gene>
    <name evidence="2" type="ORF">RIMI_LOCUS19271600</name>
</gene>
<accession>A0ABN9MG31</accession>
<organism evidence="2 3">
    <name type="scientific">Ranitomeya imitator</name>
    <name type="common">mimic poison frog</name>
    <dbReference type="NCBI Taxonomy" id="111125"/>
    <lineage>
        <taxon>Eukaryota</taxon>
        <taxon>Metazoa</taxon>
        <taxon>Chordata</taxon>
        <taxon>Craniata</taxon>
        <taxon>Vertebrata</taxon>
        <taxon>Euteleostomi</taxon>
        <taxon>Amphibia</taxon>
        <taxon>Batrachia</taxon>
        <taxon>Anura</taxon>
        <taxon>Neobatrachia</taxon>
        <taxon>Hyloidea</taxon>
        <taxon>Dendrobatidae</taxon>
        <taxon>Dendrobatinae</taxon>
        <taxon>Ranitomeya</taxon>
    </lineage>
</organism>
<reference evidence="2" key="1">
    <citation type="submission" date="2023-07" db="EMBL/GenBank/DDBJ databases">
        <authorList>
            <person name="Stuckert A."/>
        </authorList>
    </citation>
    <scope>NUCLEOTIDE SEQUENCE</scope>
</reference>
<dbReference type="PANTHER" id="PTHR14690:SF0">
    <property type="entry name" value="IQ MOTIF CONTAINING WITH AAA DOMAIN 1"/>
    <property type="match status" value="1"/>
</dbReference>
<evidence type="ECO:0000313" key="2">
    <source>
        <dbReference type="EMBL" id="CAJ0964501.1"/>
    </source>
</evidence>
<keyword evidence="3" id="KW-1185">Reference proteome</keyword>
<comment type="caution">
    <text evidence="2">The sequence shown here is derived from an EMBL/GenBank/DDBJ whole genome shotgun (WGS) entry which is preliminary data.</text>
</comment>
<dbReference type="EMBL" id="CAUEEQ010061065">
    <property type="protein sequence ID" value="CAJ0964501.1"/>
    <property type="molecule type" value="Genomic_DNA"/>
</dbReference>
<name>A0ABN9MG31_9NEOB</name>
<feature type="region of interest" description="Disordered" evidence="1">
    <location>
        <begin position="1"/>
        <end position="31"/>
    </location>
</feature>
<dbReference type="CDD" id="cd23767">
    <property type="entry name" value="IQCD"/>
    <property type="match status" value="1"/>
</dbReference>
<dbReference type="PROSITE" id="PS50096">
    <property type="entry name" value="IQ"/>
    <property type="match status" value="1"/>
</dbReference>
<dbReference type="InterPro" id="IPR000048">
    <property type="entry name" value="IQ_motif_EF-hand-BS"/>
</dbReference>